<evidence type="ECO:0000313" key="10">
    <source>
        <dbReference type="Proteomes" id="UP000035860"/>
    </source>
</evidence>
<keyword evidence="3" id="KW-0378">Hydrolase</keyword>
<feature type="compositionally biased region" description="Basic and acidic residues" evidence="5">
    <location>
        <begin position="832"/>
        <end position="866"/>
    </location>
</feature>
<dbReference type="EMBL" id="AOMT01000002">
    <property type="protein sequence ID" value="KDN26140.1"/>
    <property type="molecule type" value="Genomic_DNA"/>
</dbReference>
<feature type="chain" id="PRO_5001632088" evidence="6">
    <location>
        <begin position="24"/>
        <end position="866"/>
    </location>
</feature>
<dbReference type="InterPro" id="IPR001375">
    <property type="entry name" value="Peptidase_S9_cat"/>
</dbReference>
<dbReference type="InterPro" id="IPR029058">
    <property type="entry name" value="AB_hydrolase_fold"/>
</dbReference>
<dbReference type="GO" id="GO:0070012">
    <property type="term" value="F:oligopeptidase activity"/>
    <property type="evidence" value="ECO:0007669"/>
    <property type="project" value="TreeGrafter"/>
</dbReference>
<keyword evidence="10" id="KW-1185">Reference proteome</keyword>
<feature type="region of interest" description="Disordered" evidence="5">
    <location>
        <begin position="830"/>
        <end position="866"/>
    </location>
</feature>
<proteinExistence type="inferred from homology"/>
<dbReference type="Gene3D" id="3.40.50.1820">
    <property type="entry name" value="alpha/beta hydrolase"/>
    <property type="match status" value="1"/>
</dbReference>
<dbReference type="SUPFAM" id="SSF53474">
    <property type="entry name" value="alpha/beta-Hydrolases"/>
    <property type="match status" value="1"/>
</dbReference>
<evidence type="ECO:0000256" key="5">
    <source>
        <dbReference type="SAM" id="MobiDB-lite"/>
    </source>
</evidence>
<dbReference type="InterPro" id="IPR051167">
    <property type="entry name" value="Prolyl_oligopep/macrocyclase"/>
</dbReference>
<organism evidence="9 10">
    <name type="scientific">Moraxella bovoculi 237</name>
    <dbReference type="NCBI Taxonomy" id="743974"/>
    <lineage>
        <taxon>Bacteria</taxon>
        <taxon>Pseudomonadati</taxon>
        <taxon>Pseudomonadota</taxon>
        <taxon>Gammaproteobacteria</taxon>
        <taxon>Moraxellales</taxon>
        <taxon>Moraxellaceae</taxon>
        <taxon>Moraxella</taxon>
    </lineage>
</organism>
<dbReference type="InterPro" id="IPR002471">
    <property type="entry name" value="Pept_S9_AS"/>
</dbReference>
<reference evidence="9 10" key="1">
    <citation type="journal article" date="2014" name="Genome Announc.">
        <title>Draft Genome Sequence of Moraxella bovoculi Strain 237T (ATCC BAA-1259T) Isolated from a Calf with Infectious Bovine Keratoconjunctivitis.</title>
        <authorList>
            <person name="Calcutt M.J."/>
            <person name="Foecking M.F."/>
            <person name="Martin N.T."/>
            <person name="Mhlanga-Mutangadura T."/>
            <person name="Reilly T.J."/>
        </authorList>
    </citation>
    <scope>NUCLEOTIDE SEQUENCE [LARGE SCALE GENOMIC DNA]</scope>
    <source>
        <strain evidence="9 10">237</strain>
    </source>
</reference>
<dbReference type="InterPro" id="IPR023302">
    <property type="entry name" value="Pept_S9A_N"/>
</dbReference>
<evidence type="ECO:0000256" key="4">
    <source>
        <dbReference type="ARBA" id="ARBA00022825"/>
    </source>
</evidence>
<sequence length="866" mass="97932">MKLKLTSLALAVASSVCMTAAYADDGSDNKDKLHYPKTRVHQDSYDPFLSGEFGMSANTADIKNARYDNAQNIPDDGIDHYIGGTIVDKYRWLEEYDNIDAYVANETSDDRQRNMIGTRFEDDHPLEARTTKYLQTVQPKVSSEVNDWVNAQNALSTEYVKDSPFYEQLKRNYEALKGVEHTISHTNRDGIGEIRYYRHADGYDRIEKIAPDGTRTELLNEANISPDGKAEPNGKADIRGVKVSKDGSYISFFVRSGSADIDPRYLHVIDTRTGKLATPVIKNIRRDIMKATWLDDDTLFYVGNSPQLAIYRRDIGKERFNDPIEVNYLHLGGSAVTGISFEGDDDRYLVMNAIAFGTNTAFIKDRKTGDIYRLHNPKFFDEAIRYKIAFNNNVLAELVHFDDKTRDVWLISGENNRKGEIIKTNLDNLKKREVVVTTPEDLDLMRDAYYHEEGDGYFLVTYLKDGVSRLKLVDATTGKFLKDLTPPQGAGYISDLSGNVVGKESDKDKDKNKDDDPEANENYIKFSFENPTFPQTEYKYSIAKDEYLDIRRSDLVPFDETQYESKVVFYTSYDGTKVPMNISYKKGIVLDGKNPTILYGYGGYGVIYDQAFGFPANTAWLENGGVWAHAFIRGGGEYGEEWQNAAKYTNRLTGYDDFAAAADYLNQAGYADPDHLGIMGGSNGGLLVGAAMVRHPEKYRVALPQVAVLDQLRQSDMGITQYWMEEYGVPSEGRHVYDVLMSYSPYHNLKSGTCYPSTLVQTSKRDDRVVPSHSYKFVAKLQEIESCGRPALLYASENHGHSSNIYAERKNNELMTIAFAFKELGVKSVPNLEERPTADEMKTAKWRAEDAAKAERQKQQKEKVNK</sequence>
<dbReference type="PANTHER" id="PTHR42881:SF13">
    <property type="entry name" value="PROLYL ENDOPEPTIDASE"/>
    <property type="match status" value="1"/>
</dbReference>
<dbReference type="Pfam" id="PF00326">
    <property type="entry name" value="Peptidase_S9"/>
    <property type="match status" value="1"/>
</dbReference>
<evidence type="ECO:0000259" key="8">
    <source>
        <dbReference type="Pfam" id="PF02897"/>
    </source>
</evidence>
<gene>
    <name evidence="9" type="ORF">MBO_00180</name>
</gene>
<evidence type="ECO:0000256" key="6">
    <source>
        <dbReference type="SAM" id="SignalP"/>
    </source>
</evidence>
<dbReference type="OrthoDB" id="9801421at2"/>
<dbReference type="SUPFAM" id="SSF50993">
    <property type="entry name" value="Peptidase/esterase 'gauge' domain"/>
    <property type="match status" value="1"/>
</dbReference>
<comment type="similarity">
    <text evidence="1">Belongs to the peptidase S9A family.</text>
</comment>
<evidence type="ECO:0000256" key="3">
    <source>
        <dbReference type="ARBA" id="ARBA00022801"/>
    </source>
</evidence>
<dbReference type="eggNOG" id="COG1505">
    <property type="taxonomic scope" value="Bacteria"/>
</dbReference>
<feature type="region of interest" description="Disordered" evidence="5">
    <location>
        <begin position="493"/>
        <end position="519"/>
    </location>
</feature>
<dbReference type="AlphaFoldDB" id="A0A066UGE9"/>
<keyword evidence="6" id="KW-0732">Signal</keyword>
<dbReference type="PANTHER" id="PTHR42881">
    <property type="entry name" value="PROLYL ENDOPEPTIDASE"/>
    <property type="match status" value="1"/>
</dbReference>
<accession>A0A066UGE9</accession>
<evidence type="ECO:0000259" key="7">
    <source>
        <dbReference type="Pfam" id="PF00326"/>
    </source>
</evidence>
<keyword evidence="2" id="KW-0645">Protease</keyword>
<dbReference type="GO" id="GO:0006508">
    <property type="term" value="P:proteolysis"/>
    <property type="evidence" value="ECO:0007669"/>
    <property type="project" value="UniProtKB-KW"/>
</dbReference>
<dbReference type="GO" id="GO:0004252">
    <property type="term" value="F:serine-type endopeptidase activity"/>
    <property type="evidence" value="ECO:0007669"/>
    <property type="project" value="InterPro"/>
</dbReference>
<dbReference type="PRINTS" id="PR00862">
    <property type="entry name" value="PROLIGOPTASE"/>
</dbReference>
<feature type="domain" description="Peptidase S9A N-terminal" evidence="8">
    <location>
        <begin position="142"/>
        <end position="546"/>
    </location>
</feature>
<dbReference type="Proteomes" id="UP000035860">
    <property type="component" value="Unassembled WGS sequence"/>
</dbReference>
<protein>
    <submittedName>
        <fullName evidence="9">Prolyl endopeptidase</fullName>
    </submittedName>
</protein>
<dbReference type="RefSeq" id="WP_052585178.1">
    <property type="nucleotide sequence ID" value="NZ_AOMT01000002.1"/>
</dbReference>
<feature type="signal peptide" evidence="6">
    <location>
        <begin position="1"/>
        <end position="23"/>
    </location>
</feature>
<dbReference type="InterPro" id="IPR002470">
    <property type="entry name" value="Peptidase_S9A"/>
</dbReference>
<dbReference type="Gene3D" id="2.130.10.120">
    <property type="entry name" value="Prolyl oligopeptidase, N-terminal domain"/>
    <property type="match status" value="1"/>
</dbReference>
<comment type="caution">
    <text evidence="9">The sequence shown here is derived from an EMBL/GenBank/DDBJ whole genome shotgun (WGS) entry which is preliminary data.</text>
</comment>
<dbReference type="PROSITE" id="PS00708">
    <property type="entry name" value="PRO_ENDOPEP_SER"/>
    <property type="match status" value="1"/>
</dbReference>
<feature type="domain" description="Peptidase S9 prolyl oligopeptidase catalytic" evidence="7">
    <location>
        <begin position="614"/>
        <end position="822"/>
    </location>
</feature>
<evidence type="ECO:0000313" key="9">
    <source>
        <dbReference type="EMBL" id="KDN26140.1"/>
    </source>
</evidence>
<evidence type="ECO:0000256" key="1">
    <source>
        <dbReference type="ARBA" id="ARBA00005228"/>
    </source>
</evidence>
<evidence type="ECO:0000256" key="2">
    <source>
        <dbReference type="ARBA" id="ARBA00022670"/>
    </source>
</evidence>
<keyword evidence="4" id="KW-0720">Serine protease</keyword>
<name>A0A066UGE9_9GAMM</name>
<feature type="compositionally biased region" description="Basic and acidic residues" evidence="5">
    <location>
        <begin position="503"/>
        <end position="514"/>
    </location>
</feature>
<dbReference type="Pfam" id="PF02897">
    <property type="entry name" value="Peptidase_S9_N"/>
    <property type="match status" value="1"/>
</dbReference>
<dbReference type="GO" id="GO:0005829">
    <property type="term" value="C:cytosol"/>
    <property type="evidence" value="ECO:0007669"/>
    <property type="project" value="TreeGrafter"/>
</dbReference>